<dbReference type="OrthoDB" id="5244321at2"/>
<dbReference type="InterPro" id="IPR009200">
    <property type="entry name" value="DUF1269_membrane"/>
</dbReference>
<feature type="transmembrane region" description="Helical" evidence="1">
    <location>
        <begin position="64"/>
        <end position="84"/>
    </location>
</feature>
<organism evidence="2 3">
    <name type="scientific">Streptomyces apricus</name>
    <dbReference type="NCBI Taxonomy" id="1828112"/>
    <lineage>
        <taxon>Bacteria</taxon>
        <taxon>Bacillati</taxon>
        <taxon>Actinomycetota</taxon>
        <taxon>Actinomycetes</taxon>
        <taxon>Kitasatosporales</taxon>
        <taxon>Streptomycetaceae</taxon>
        <taxon>Streptomyces</taxon>
    </lineage>
</organism>
<keyword evidence="1" id="KW-1133">Transmembrane helix</keyword>
<protein>
    <submittedName>
        <fullName evidence="2">DUF1269 domain-containing protein</fullName>
    </submittedName>
</protein>
<dbReference type="AlphaFoldDB" id="A0A5B0BF62"/>
<evidence type="ECO:0000313" key="2">
    <source>
        <dbReference type="EMBL" id="KAA0940700.1"/>
    </source>
</evidence>
<reference evidence="2 3" key="1">
    <citation type="submission" date="2019-05" db="EMBL/GenBank/DDBJ databases">
        <authorList>
            <person name="Hariharan J."/>
            <person name="Choudoir M.J."/>
            <person name="Diebold P."/>
            <person name="Panke-Buisse K."/>
            <person name="Buckley D.H."/>
        </authorList>
    </citation>
    <scope>NUCLEOTIDE SEQUENCE [LARGE SCALE GENOMIC DNA]</scope>
    <source>
        <strain evidence="2 3">SUN51</strain>
    </source>
</reference>
<sequence length="160" mass="17105">MTDLVVLGFSDKEKAESVLRLSKELSKQELLDLEDAALAWRTPEGKIHVRQSFSPTAHGAAGGALWGTLFGMLFLMPVFGAAVGSATGALAGKLTDVGINDAFIKEIAGTLEPGRAAVFALVRRSTPDRVREALRPFGPTVLRTSLTKEREEELVATLQG</sequence>
<dbReference type="RefSeq" id="WP_149510443.1">
    <property type="nucleotide sequence ID" value="NZ_VDFC01000023.1"/>
</dbReference>
<name>A0A5B0BF62_9ACTN</name>
<dbReference type="Proteomes" id="UP000324965">
    <property type="component" value="Unassembled WGS sequence"/>
</dbReference>
<comment type="caution">
    <text evidence="2">The sequence shown here is derived from an EMBL/GenBank/DDBJ whole genome shotgun (WGS) entry which is preliminary data.</text>
</comment>
<keyword evidence="1" id="KW-0812">Transmembrane</keyword>
<dbReference type="EMBL" id="VDFC01000023">
    <property type="protein sequence ID" value="KAA0940700.1"/>
    <property type="molecule type" value="Genomic_DNA"/>
</dbReference>
<evidence type="ECO:0000313" key="3">
    <source>
        <dbReference type="Proteomes" id="UP000324965"/>
    </source>
</evidence>
<keyword evidence="1" id="KW-0472">Membrane</keyword>
<proteinExistence type="predicted"/>
<accession>A0A5B0BF62</accession>
<keyword evidence="3" id="KW-1185">Reference proteome</keyword>
<evidence type="ECO:0000256" key="1">
    <source>
        <dbReference type="SAM" id="Phobius"/>
    </source>
</evidence>
<gene>
    <name evidence="2" type="ORF">FGF04_07345</name>
</gene>
<dbReference type="Pfam" id="PF06897">
    <property type="entry name" value="DUF1269"/>
    <property type="match status" value="1"/>
</dbReference>